<dbReference type="Proteomes" id="UP000253383">
    <property type="component" value="Unassembled WGS sequence"/>
</dbReference>
<protein>
    <submittedName>
        <fullName evidence="2">DUF1311 domain-containing protein</fullName>
    </submittedName>
</protein>
<dbReference type="Pfam" id="PF07007">
    <property type="entry name" value="LprI"/>
    <property type="match status" value="1"/>
</dbReference>
<evidence type="ECO:0000259" key="1">
    <source>
        <dbReference type="Pfam" id="PF07007"/>
    </source>
</evidence>
<sequence length="194" mass="21909">MQRDSVQGKKTMRSPSINGVFGKPLLIPKTIFIFSFPFSLKRVETTAMRTKHIGMVVGCLMAISTWAQRPAAQSPALEHIDILSHPPDVLTNCDSAQTQTDLNLCAQMRFQKADHELNAVYKQLIGLVSKDEKAIVMEAQRQWIVYRDAHCKIYEKMYEGGSALLMVIANCKEATTLSRITELKELVAERKLRQ</sequence>
<feature type="domain" description="Lysozyme inhibitor LprI-like N-terminal" evidence="1">
    <location>
        <begin position="93"/>
        <end position="183"/>
    </location>
</feature>
<keyword evidence="3" id="KW-1185">Reference proteome</keyword>
<comment type="caution">
    <text evidence="2">The sequence shown here is derived from an EMBL/GenBank/DDBJ whole genome shotgun (WGS) entry which is preliminary data.</text>
</comment>
<dbReference type="PANTHER" id="PTHR39176">
    <property type="entry name" value="PERIPLASMIC PROTEIN-RELATED"/>
    <property type="match status" value="1"/>
</dbReference>
<dbReference type="EMBL" id="QOWE01000011">
    <property type="protein sequence ID" value="RCR68763.1"/>
    <property type="molecule type" value="Genomic_DNA"/>
</dbReference>
<organism evidence="2 3">
    <name type="scientific">Larkinella punicea</name>
    <dbReference type="NCBI Taxonomy" id="2315727"/>
    <lineage>
        <taxon>Bacteria</taxon>
        <taxon>Pseudomonadati</taxon>
        <taxon>Bacteroidota</taxon>
        <taxon>Cytophagia</taxon>
        <taxon>Cytophagales</taxon>
        <taxon>Spirosomataceae</taxon>
        <taxon>Larkinella</taxon>
    </lineage>
</organism>
<gene>
    <name evidence="2" type="ORF">DUE52_14875</name>
</gene>
<dbReference type="InterPro" id="IPR009739">
    <property type="entry name" value="LprI-like_N"/>
</dbReference>
<dbReference type="OrthoDB" id="7340239at2"/>
<evidence type="ECO:0000313" key="3">
    <source>
        <dbReference type="Proteomes" id="UP000253383"/>
    </source>
</evidence>
<name>A0A368JQA0_9BACT</name>
<dbReference type="Gene3D" id="1.20.1270.180">
    <property type="match status" value="1"/>
</dbReference>
<evidence type="ECO:0000313" key="2">
    <source>
        <dbReference type="EMBL" id="RCR68763.1"/>
    </source>
</evidence>
<dbReference type="AlphaFoldDB" id="A0A368JQA0"/>
<accession>A0A368JQA0</accession>
<dbReference type="PANTHER" id="PTHR39176:SF1">
    <property type="entry name" value="PERIPLASMIC PROTEIN"/>
    <property type="match status" value="1"/>
</dbReference>
<reference evidence="2 3" key="1">
    <citation type="submission" date="2018-07" db="EMBL/GenBank/DDBJ databases">
        <title>Genome analysis of Larkinella rosea.</title>
        <authorList>
            <person name="Zhou Z."/>
            <person name="Wang G."/>
        </authorList>
    </citation>
    <scope>NUCLEOTIDE SEQUENCE [LARGE SCALE GENOMIC DNA]</scope>
    <source>
        <strain evidence="3">zzj9</strain>
    </source>
</reference>
<proteinExistence type="predicted"/>